<evidence type="ECO:0000313" key="1">
    <source>
        <dbReference type="EMBL" id="GFR33278.1"/>
    </source>
</evidence>
<comment type="caution">
    <text evidence="1">The sequence shown here is derived from an EMBL/GenBank/DDBJ whole genome shotgun (WGS) entry which is preliminary data.</text>
</comment>
<protein>
    <recommendedName>
        <fullName evidence="3">Chromatin complexes subunit BAP18</fullName>
    </recommendedName>
</protein>
<keyword evidence="2" id="KW-1185">Reference proteome</keyword>
<accession>A0A8X6JP26</accession>
<dbReference type="EMBL" id="BMAO01009791">
    <property type="protein sequence ID" value="GFR33278.1"/>
    <property type="molecule type" value="Genomic_DNA"/>
</dbReference>
<gene>
    <name evidence="1" type="primary">AVEN_115143_1</name>
    <name evidence="1" type="ORF">TNCT_90342</name>
</gene>
<proteinExistence type="predicted"/>
<name>A0A8X6JP26_TRICU</name>
<evidence type="ECO:0008006" key="3">
    <source>
        <dbReference type="Google" id="ProtNLM"/>
    </source>
</evidence>
<evidence type="ECO:0000313" key="2">
    <source>
        <dbReference type="Proteomes" id="UP000887116"/>
    </source>
</evidence>
<dbReference type="AlphaFoldDB" id="A0A8X6JP26"/>
<sequence length="130" mass="13757">MSHSNSSKVGEIFTAAGAAFSKLSELIMTLHPVGETTTASVSTRTPVKRKSVEDSGVQVKKQMIASTSATATATVTMKPISQEKIRALNAVITQPTPKSADITLNMLNAMEPEVDVEGLTKLEYDSSDAT</sequence>
<reference evidence="1" key="1">
    <citation type="submission" date="2020-07" db="EMBL/GenBank/DDBJ databases">
        <title>Multicomponent nature underlies the extraordinary mechanical properties of spider dragline silk.</title>
        <authorList>
            <person name="Kono N."/>
            <person name="Nakamura H."/>
            <person name="Mori M."/>
            <person name="Yoshida Y."/>
            <person name="Ohtoshi R."/>
            <person name="Malay A.D."/>
            <person name="Moran D.A.P."/>
            <person name="Tomita M."/>
            <person name="Numata K."/>
            <person name="Arakawa K."/>
        </authorList>
    </citation>
    <scope>NUCLEOTIDE SEQUENCE</scope>
</reference>
<dbReference type="Proteomes" id="UP000887116">
    <property type="component" value="Unassembled WGS sequence"/>
</dbReference>
<organism evidence="1 2">
    <name type="scientific">Trichonephila clavata</name>
    <name type="common">Joro spider</name>
    <name type="synonym">Nephila clavata</name>
    <dbReference type="NCBI Taxonomy" id="2740835"/>
    <lineage>
        <taxon>Eukaryota</taxon>
        <taxon>Metazoa</taxon>
        <taxon>Ecdysozoa</taxon>
        <taxon>Arthropoda</taxon>
        <taxon>Chelicerata</taxon>
        <taxon>Arachnida</taxon>
        <taxon>Araneae</taxon>
        <taxon>Araneomorphae</taxon>
        <taxon>Entelegynae</taxon>
        <taxon>Araneoidea</taxon>
        <taxon>Nephilidae</taxon>
        <taxon>Trichonephila</taxon>
    </lineage>
</organism>
<dbReference type="OrthoDB" id="10021571at2759"/>